<comment type="caution">
    <text evidence="5">The sequence shown here is derived from an EMBL/GenBank/DDBJ whole genome shotgun (WGS) entry which is preliminary data.</text>
</comment>
<gene>
    <name evidence="5" type="ORF">PVAG01_04462</name>
</gene>
<protein>
    <submittedName>
        <fullName evidence="5">Ankyrin repeat protein</fullName>
    </submittedName>
</protein>
<dbReference type="PROSITE" id="PS50297">
    <property type="entry name" value="ANK_REP_REGION"/>
    <property type="match status" value="6"/>
</dbReference>
<evidence type="ECO:0000256" key="3">
    <source>
        <dbReference type="PROSITE-ProRule" id="PRU00023"/>
    </source>
</evidence>
<dbReference type="PRINTS" id="PR01415">
    <property type="entry name" value="ANKYRIN"/>
</dbReference>
<dbReference type="InterPro" id="IPR002110">
    <property type="entry name" value="Ankyrin_rpt"/>
</dbReference>
<evidence type="ECO:0000313" key="6">
    <source>
        <dbReference type="Proteomes" id="UP001629113"/>
    </source>
</evidence>
<keyword evidence="6" id="KW-1185">Reference proteome</keyword>
<evidence type="ECO:0000313" key="5">
    <source>
        <dbReference type="EMBL" id="KAL3425181.1"/>
    </source>
</evidence>
<accession>A0ABR4PQK2</accession>
<dbReference type="InterPro" id="IPR036770">
    <property type="entry name" value="Ankyrin_rpt-contain_sf"/>
</dbReference>
<dbReference type="InterPro" id="IPR025676">
    <property type="entry name" value="Clr5_dom"/>
</dbReference>
<keyword evidence="2 3" id="KW-0040">ANK repeat</keyword>
<dbReference type="PANTHER" id="PTHR24198:SF165">
    <property type="entry name" value="ANKYRIN REPEAT-CONTAINING PROTEIN-RELATED"/>
    <property type="match status" value="1"/>
</dbReference>
<dbReference type="PROSITE" id="PS50088">
    <property type="entry name" value="ANK_REPEAT"/>
    <property type="match status" value="6"/>
</dbReference>
<dbReference type="EMBL" id="JBFCZG010000003">
    <property type="protein sequence ID" value="KAL3425181.1"/>
    <property type="molecule type" value="Genomic_DNA"/>
</dbReference>
<feature type="repeat" description="ANK" evidence="3">
    <location>
        <begin position="932"/>
        <end position="966"/>
    </location>
</feature>
<evidence type="ECO:0000256" key="2">
    <source>
        <dbReference type="ARBA" id="ARBA00023043"/>
    </source>
</evidence>
<feature type="repeat" description="ANK" evidence="3">
    <location>
        <begin position="1004"/>
        <end position="1036"/>
    </location>
</feature>
<feature type="repeat" description="ANK" evidence="3">
    <location>
        <begin position="769"/>
        <end position="801"/>
    </location>
</feature>
<evidence type="ECO:0000256" key="1">
    <source>
        <dbReference type="ARBA" id="ARBA00022737"/>
    </source>
</evidence>
<dbReference type="Pfam" id="PF13637">
    <property type="entry name" value="Ank_4"/>
    <property type="match status" value="1"/>
</dbReference>
<dbReference type="SUPFAM" id="SSF48403">
    <property type="entry name" value="Ankyrin repeat"/>
    <property type="match status" value="2"/>
</dbReference>
<dbReference type="Proteomes" id="UP001629113">
    <property type="component" value="Unassembled WGS sequence"/>
</dbReference>
<dbReference type="SMART" id="SM00248">
    <property type="entry name" value="ANK"/>
    <property type="match status" value="11"/>
</dbReference>
<feature type="domain" description="Clr5" evidence="4">
    <location>
        <begin position="1"/>
        <end position="47"/>
    </location>
</feature>
<dbReference type="PANTHER" id="PTHR24198">
    <property type="entry name" value="ANKYRIN REPEAT AND PROTEIN KINASE DOMAIN-CONTAINING PROTEIN"/>
    <property type="match status" value="1"/>
</dbReference>
<name>A0ABR4PQK2_9HELO</name>
<dbReference type="Pfam" id="PF14420">
    <property type="entry name" value="Clr5"/>
    <property type="match status" value="1"/>
</dbReference>
<evidence type="ECO:0000259" key="4">
    <source>
        <dbReference type="Pfam" id="PF14420"/>
    </source>
</evidence>
<dbReference type="Gene3D" id="1.25.40.20">
    <property type="entry name" value="Ankyrin repeat-containing domain"/>
    <property type="match status" value="3"/>
</dbReference>
<feature type="repeat" description="ANK" evidence="3">
    <location>
        <begin position="734"/>
        <end position="766"/>
    </location>
</feature>
<organism evidence="5 6">
    <name type="scientific">Phlyctema vagabunda</name>
    <dbReference type="NCBI Taxonomy" id="108571"/>
    <lineage>
        <taxon>Eukaryota</taxon>
        <taxon>Fungi</taxon>
        <taxon>Dikarya</taxon>
        <taxon>Ascomycota</taxon>
        <taxon>Pezizomycotina</taxon>
        <taxon>Leotiomycetes</taxon>
        <taxon>Helotiales</taxon>
        <taxon>Dermateaceae</taxon>
        <taxon>Phlyctema</taxon>
    </lineage>
</organism>
<reference evidence="5 6" key="1">
    <citation type="submission" date="2024-06" db="EMBL/GenBank/DDBJ databases">
        <title>Complete genome of Phlyctema vagabunda strain 19-DSS-EL-015.</title>
        <authorList>
            <person name="Fiorenzani C."/>
        </authorList>
    </citation>
    <scope>NUCLEOTIDE SEQUENCE [LARGE SCALE GENOMIC DNA]</scope>
    <source>
        <strain evidence="5 6">19-DSS-EL-015</strain>
    </source>
</reference>
<keyword evidence="1" id="KW-0677">Repeat</keyword>
<feature type="repeat" description="ANK" evidence="3">
    <location>
        <begin position="897"/>
        <end position="929"/>
    </location>
</feature>
<sequence length="1082" mass="120162">MAIDWRLYEEDILRLYVNEDKTAKQTLQFLHDQYGITATPKQFKSKFGGLKNLTVDEWKFVIKEIRKRQNEGKESEVYFKGRKMRPKRLQEGIRRYSRQLSTGVLGMRGIPKGLELPDRERVKIRTPSPSIIQLPLPNDPVSVCTIIENTESLQGRTEAPEASLIQNEYFLAESFDDDLMGIETIPRVDNQVIRFKSPEYQYLFHHDSQLDPFSTRTPASPFPTMPDMFYTSPGAAFSPLILYNPFGFEYIPEILSLIPATRSSDNSLAELEIILSESAQRHNTYQEDIRLFQAHLSGIDPRLEYLKPATCILQNLFARMPRVSDISDPRVFATLEDLDQRTFHQIFSIMIYLGSNNTVDGCKMLPIFKFALDKGLMRSTSHISKIKRPVLRAFLENIMDTLSTTCTKGNALKVQNILEHILPVYGQRLPARLAGELLCALAGTSNEDAVKLLLDHGADINFVSDVEHDARYGFALGQALSKRQFSMARYLVDSGYDINQKLHGTTLLAQQIKRRNLKSANFLLDLGATIDDHSILLLAEQNLRELTPRLKELLTGRIPQVFRLVEAAENGNGTLSKFLFDNSIVQQEILEHALCHAIKTENLGAVITLLYRGVNPDVRNLLHARSTSGEENHEDDLPVLLAVENDSPSVFYMLVRAGATVADDNIVKICRIAVDRSRIEYFYILARAGHNITLFGPSALELIPAIITRNQGSELHNVGYLIDAGTPIDSYGINGYSGLQKAAQEGEFLLCQYLVARGANVNLPASDSRGRTALQAAAGCGHFELVDYLLEAGAKVDAAPAKKDGVTVLEAIASSWLRHESDKWQDTVRTFMRLLALGAQVNRSDSSNNILIHRLIRTGNIVCFKVAIQAGARTDDREHIQWAGIRSQSHIYIDTRGERTPLQVAASEGRGEMIQILLEHGAKINAPAGDEFGRTALQAATSAKHPDPSIVEFLHSRGADVSAPPAQKGGITAFQGAAISGNLQIAKMLLAWGADVNEAPAAEEGRTAIEGAAEHGRYDMVQFLLGLGAHGDPVSGFSRAIELAEKNHRYAIADVLREHERNNAPNVLFAGLDDPIFEVPGF</sequence>
<proteinExistence type="predicted"/>
<dbReference type="Pfam" id="PF12796">
    <property type="entry name" value="Ank_2"/>
    <property type="match status" value="3"/>
</dbReference>
<feature type="repeat" description="ANK" evidence="3">
    <location>
        <begin position="969"/>
        <end position="1001"/>
    </location>
</feature>